<dbReference type="RefSeq" id="WP_048756620.1">
    <property type="nucleotide sequence ID" value="NZ_CCAZ020000001.1"/>
</dbReference>
<gene>
    <name evidence="2" type="ORF">BN961_02177</name>
</gene>
<feature type="region of interest" description="Disordered" evidence="1">
    <location>
        <begin position="252"/>
        <end position="285"/>
    </location>
</feature>
<accession>A0A090MT26</accession>
<dbReference type="EMBL" id="CCAZ020000001">
    <property type="protein sequence ID" value="CEG08759.1"/>
    <property type="molecule type" value="Genomic_DNA"/>
</dbReference>
<keyword evidence="3" id="KW-1185">Reference proteome</keyword>
<evidence type="ECO:0000313" key="3">
    <source>
        <dbReference type="Proteomes" id="UP000035762"/>
    </source>
</evidence>
<evidence type="ECO:0000313" key="2">
    <source>
        <dbReference type="EMBL" id="CEG08759.1"/>
    </source>
</evidence>
<reference evidence="2 3" key="1">
    <citation type="journal article" date="2014" name="Genome Announc.">
        <title>Genome Sequence of Afipia felis Strain 76713, Isolated in Hospital Water Using an Amoeba Co-Culture Procedure.</title>
        <authorList>
            <person name="Benamar S."/>
            <person name="La Scola B."/>
            <person name="Croce O."/>
        </authorList>
    </citation>
    <scope>NUCLEOTIDE SEQUENCE [LARGE SCALE GENOMIC DNA]</scope>
    <source>
        <strain evidence="2 3">76713</strain>
    </source>
</reference>
<evidence type="ECO:0008006" key="4">
    <source>
        <dbReference type="Google" id="ProtNLM"/>
    </source>
</evidence>
<sequence length="416" mass="44875">MTRPDEIAALADRLELHTKELANQPLCMTMSDWSQLSNDMLAAAQALRLSATSPGDAVWRPITTAPRDGTWFLARATEKGWGATRVVRFSEPGDRLPIHGEGKMWPSPPTHWMPLPNPPVNAALAPVEKAGSANVSQPIHNLVLRAECETQHAGVELLDTKNKIIALIREGFDPEPNDWPRHRGWDDGAGEIAEKIIAVFQHSGGETTQTVETCPRCNLKADSLLHKFCTHSQCPIRSSLIQSAAHGGGTKFQSQAKATEGKAGMAGVSIGPVRRSTAGTGLQVGESGADLTATSEHMDVTAGETAPSPSDPAQEPEEVGPLREARPSIPEDGFNCIWLMENGHQVGCLDGAQNEPAVIARAQHWSRPVSLDREAIIHIINEKVEIGGISAYWERPYLEGVEDVADAILALIEGRT</sequence>
<proteinExistence type="predicted"/>
<evidence type="ECO:0000256" key="1">
    <source>
        <dbReference type="SAM" id="MobiDB-lite"/>
    </source>
</evidence>
<organism evidence="2 3">
    <name type="scientific">Afipia felis</name>
    <name type="common">Cat scratch disease bacillus</name>
    <dbReference type="NCBI Taxonomy" id="1035"/>
    <lineage>
        <taxon>Bacteria</taxon>
        <taxon>Pseudomonadati</taxon>
        <taxon>Pseudomonadota</taxon>
        <taxon>Alphaproteobacteria</taxon>
        <taxon>Hyphomicrobiales</taxon>
        <taxon>Nitrobacteraceae</taxon>
        <taxon>Afipia</taxon>
    </lineage>
</organism>
<feature type="region of interest" description="Disordered" evidence="1">
    <location>
        <begin position="301"/>
        <end position="327"/>
    </location>
</feature>
<dbReference type="OrthoDB" id="7510885at2"/>
<protein>
    <recommendedName>
        <fullName evidence="4">DUF551 domain-containing protein</fullName>
    </recommendedName>
</protein>
<dbReference type="Proteomes" id="UP000035762">
    <property type="component" value="Unassembled WGS sequence"/>
</dbReference>
<dbReference type="STRING" id="1035.BN961_02177"/>
<name>A0A090MT26_AFIFE</name>
<dbReference type="AlphaFoldDB" id="A0A090MT26"/>
<comment type="caution">
    <text evidence="2">The sequence shown here is derived from an EMBL/GenBank/DDBJ whole genome shotgun (WGS) entry which is preliminary data.</text>
</comment>